<dbReference type="SUPFAM" id="SSF46785">
    <property type="entry name" value="Winged helix' DNA-binding domain"/>
    <property type="match status" value="1"/>
</dbReference>
<dbReference type="Gene3D" id="1.10.10.10">
    <property type="entry name" value="Winged helix-like DNA-binding domain superfamily/Winged helix DNA-binding domain"/>
    <property type="match status" value="1"/>
</dbReference>
<dbReference type="Gene3D" id="1.10.287.1350">
    <property type="match status" value="1"/>
</dbReference>
<keyword evidence="1 7" id="KW-0489">Methyltransferase</keyword>
<dbReference type="InterPro" id="IPR016461">
    <property type="entry name" value="COMT-like"/>
</dbReference>
<evidence type="ECO:0000259" key="5">
    <source>
        <dbReference type="Pfam" id="PF00891"/>
    </source>
</evidence>
<dbReference type="GO" id="GO:0032259">
    <property type="term" value="P:methylation"/>
    <property type="evidence" value="ECO:0007669"/>
    <property type="project" value="UniProtKB-KW"/>
</dbReference>
<evidence type="ECO:0000259" key="6">
    <source>
        <dbReference type="Pfam" id="PF08100"/>
    </source>
</evidence>
<dbReference type="PANTHER" id="PTHR43712">
    <property type="entry name" value="PUTATIVE (AFU_ORTHOLOGUE AFUA_4G14580)-RELATED"/>
    <property type="match status" value="1"/>
</dbReference>
<dbReference type="InterPro" id="IPR036388">
    <property type="entry name" value="WH-like_DNA-bd_sf"/>
</dbReference>
<dbReference type="AlphaFoldDB" id="A0A428Z0P2"/>
<dbReference type="SUPFAM" id="SSF53335">
    <property type="entry name" value="S-adenosyl-L-methionine-dependent methyltransferases"/>
    <property type="match status" value="1"/>
</dbReference>
<name>A0A428Z0P2_KIBAR</name>
<dbReference type="Gene3D" id="3.40.50.150">
    <property type="entry name" value="Vaccinia Virus protein VP39"/>
    <property type="match status" value="1"/>
</dbReference>
<dbReference type="OrthoDB" id="3804952at2"/>
<dbReference type="Pfam" id="PF08100">
    <property type="entry name" value="Dimerisation"/>
    <property type="match status" value="1"/>
</dbReference>
<reference evidence="7 8" key="1">
    <citation type="submission" date="2018-05" db="EMBL/GenBank/DDBJ databases">
        <title>Evolution of GPA BGCs.</title>
        <authorList>
            <person name="Waglechner N."/>
            <person name="Wright G.D."/>
        </authorList>
    </citation>
    <scope>NUCLEOTIDE SEQUENCE [LARGE SCALE GENOMIC DNA]</scope>
    <source>
        <strain evidence="7 8">A82846</strain>
    </source>
</reference>
<keyword evidence="3" id="KW-0949">S-adenosyl-L-methionine</keyword>
<evidence type="ECO:0000256" key="1">
    <source>
        <dbReference type="ARBA" id="ARBA00022603"/>
    </source>
</evidence>
<evidence type="ECO:0000313" key="8">
    <source>
        <dbReference type="Proteomes" id="UP000287547"/>
    </source>
</evidence>
<dbReference type="CDD" id="cd02440">
    <property type="entry name" value="AdoMet_MTases"/>
    <property type="match status" value="1"/>
</dbReference>
<protein>
    <submittedName>
        <fullName evidence="7">Methyltransferase</fullName>
    </submittedName>
</protein>
<dbReference type="PROSITE" id="PS51683">
    <property type="entry name" value="SAM_OMT_II"/>
    <property type="match status" value="1"/>
</dbReference>
<feature type="domain" description="O-methyltransferase dimerisation" evidence="6">
    <location>
        <begin position="36"/>
        <end position="97"/>
    </location>
</feature>
<feature type="active site" description="Proton acceptor" evidence="4">
    <location>
        <position position="268"/>
    </location>
</feature>
<dbReference type="InterPro" id="IPR036390">
    <property type="entry name" value="WH_DNA-bd_sf"/>
</dbReference>
<dbReference type="PIRSF" id="PIRSF005739">
    <property type="entry name" value="O-mtase"/>
    <property type="match status" value="1"/>
</dbReference>
<dbReference type="GO" id="GO:0046983">
    <property type="term" value="F:protein dimerization activity"/>
    <property type="evidence" value="ECO:0007669"/>
    <property type="project" value="InterPro"/>
</dbReference>
<feature type="domain" description="O-methyltransferase C-terminal" evidence="5">
    <location>
        <begin position="132"/>
        <end position="342"/>
    </location>
</feature>
<dbReference type="Proteomes" id="UP000287547">
    <property type="component" value="Unassembled WGS sequence"/>
</dbReference>
<accession>A0A428Z0P2</accession>
<gene>
    <name evidence="7" type="ORF">DMH04_33730</name>
</gene>
<evidence type="ECO:0000256" key="3">
    <source>
        <dbReference type="ARBA" id="ARBA00022691"/>
    </source>
</evidence>
<keyword evidence="2 7" id="KW-0808">Transferase</keyword>
<evidence type="ECO:0000256" key="4">
    <source>
        <dbReference type="PIRSR" id="PIRSR005739-1"/>
    </source>
</evidence>
<organism evidence="7 8">
    <name type="scientific">Kibdelosporangium aridum</name>
    <dbReference type="NCBI Taxonomy" id="2030"/>
    <lineage>
        <taxon>Bacteria</taxon>
        <taxon>Bacillati</taxon>
        <taxon>Actinomycetota</taxon>
        <taxon>Actinomycetes</taxon>
        <taxon>Pseudonocardiales</taxon>
        <taxon>Pseudonocardiaceae</taxon>
        <taxon>Kibdelosporangium</taxon>
    </lineage>
</organism>
<evidence type="ECO:0000313" key="7">
    <source>
        <dbReference type="EMBL" id="RSM78125.1"/>
    </source>
</evidence>
<dbReference type="PANTHER" id="PTHR43712:SF2">
    <property type="entry name" value="O-METHYLTRANSFERASE CICE"/>
    <property type="match status" value="1"/>
</dbReference>
<dbReference type="InterPro" id="IPR001077">
    <property type="entry name" value="COMT_C"/>
</dbReference>
<evidence type="ECO:0000256" key="2">
    <source>
        <dbReference type="ARBA" id="ARBA00022679"/>
    </source>
</evidence>
<dbReference type="GO" id="GO:0008171">
    <property type="term" value="F:O-methyltransferase activity"/>
    <property type="evidence" value="ECO:0007669"/>
    <property type="project" value="InterPro"/>
</dbReference>
<comment type="caution">
    <text evidence="7">The sequence shown here is derived from an EMBL/GenBank/DDBJ whole genome shotgun (WGS) entry which is preliminary data.</text>
</comment>
<dbReference type="InterPro" id="IPR029063">
    <property type="entry name" value="SAM-dependent_MTases_sf"/>
</dbReference>
<dbReference type="Pfam" id="PF00891">
    <property type="entry name" value="Methyltransf_2"/>
    <property type="match status" value="1"/>
</dbReference>
<proteinExistence type="predicted"/>
<dbReference type="InterPro" id="IPR012967">
    <property type="entry name" value="COMT_dimerisation"/>
</dbReference>
<dbReference type="EMBL" id="QHKI01000037">
    <property type="protein sequence ID" value="RSM78125.1"/>
    <property type="molecule type" value="Genomic_DNA"/>
</dbReference>
<sequence length="364" mass="38867">MGTAAGQRGRRQVMTSVGERVISDVPGTRNALVLRIYGFMISQLIHTAVELGIPDRLRDRPTASADLAAEAGTAPQPTHRLLRALAAVGVLDEPEQDRFVLSSFGEPLAENTEHSLSAITKLFCSPEVLRSWSELTHSIRTGESAFEHIHGMGLFPYLGGVPELAETFHTAMSENARFELPSIAAGYDFGQFRTIVDVGGGNGTLLSAILTRHPGTRGVLLDTAVGAAEATALLAANGLAERCDVVAGDFLESVPSGGDAYLIKSVLHNWDDDRVVRVLRNCRQAMGTTGTLLLIEPVVPAVTGPDTRIETVLSDLNMLVMTAGGKERTERQFRELLAAAGFILVSVTAPLPGTDLRVLQAKPV</sequence>